<gene>
    <name evidence="2" type="ORF">AAFC00_003296</name>
</gene>
<dbReference type="Pfam" id="PF06966">
    <property type="entry name" value="DUF1295"/>
    <property type="match status" value="1"/>
</dbReference>
<dbReference type="PROSITE" id="PS50244">
    <property type="entry name" value="S5A_REDUCTASE"/>
    <property type="match status" value="1"/>
</dbReference>
<reference evidence="2 3" key="1">
    <citation type="submission" date="2024-07" db="EMBL/GenBank/DDBJ databases">
        <title>Draft sequence of the Neodothiora populina.</title>
        <authorList>
            <person name="Drown D.D."/>
            <person name="Schuette U.S."/>
            <person name="Buechlein A.B."/>
            <person name="Rusch D.R."/>
            <person name="Winton L.W."/>
            <person name="Adams G.A."/>
        </authorList>
    </citation>
    <scope>NUCLEOTIDE SEQUENCE [LARGE SCALE GENOMIC DNA]</scope>
    <source>
        <strain evidence="2 3">CPC 39397</strain>
    </source>
</reference>
<evidence type="ECO:0000256" key="1">
    <source>
        <dbReference type="SAM" id="MobiDB-lite"/>
    </source>
</evidence>
<name>A0ABR3PA19_9PEZI</name>
<comment type="caution">
    <text evidence="2">The sequence shown here is derived from an EMBL/GenBank/DDBJ whole genome shotgun (WGS) entry which is preliminary data.</text>
</comment>
<sequence length="269" mass="30054">MSDAAKQSPPPQKHHRLVQRGIKEPSPLGTGLFVGLRSLDPFLQYGILDRGVGASLLHKAGIRTLSQGPPITTNTIIDRLGMSPYRLILLAMSVGSSLKQNYWLLSISQEEFPASTALTVSLFNSVWNSINSFLFICSATSASTNGEHFPQTPLIVGSTLFVLGGFTETFSEWQRKHFKQDPSNKGKVFDRGLFGLARHINYGGYTLWRTGYALAAGGWVWGAVTAAFFSWNFITEGIPELDDYCSKRYGEKWRQYKEKTPFKLLPYIY</sequence>
<dbReference type="EMBL" id="JBFMKM010000012">
    <property type="protein sequence ID" value="KAL1302979.1"/>
    <property type="molecule type" value="Genomic_DNA"/>
</dbReference>
<evidence type="ECO:0000313" key="3">
    <source>
        <dbReference type="Proteomes" id="UP001562354"/>
    </source>
</evidence>
<dbReference type="InterPro" id="IPR010721">
    <property type="entry name" value="UstE-like"/>
</dbReference>
<proteinExistence type="predicted"/>
<accession>A0ABR3PA19</accession>
<keyword evidence="3" id="KW-1185">Reference proteome</keyword>
<evidence type="ECO:0000313" key="2">
    <source>
        <dbReference type="EMBL" id="KAL1302979.1"/>
    </source>
</evidence>
<feature type="region of interest" description="Disordered" evidence="1">
    <location>
        <begin position="1"/>
        <end position="23"/>
    </location>
</feature>
<dbReference type="GeneID" id="95976998"/>
<organism evidence="2 3">
    <name type="scientific">Neodothiora populina</name>
    <dbReference type="NCBI Taxonomy" id="2781224"/>
    <lineage>
        <taxon>Eukaryota</taxon>
        <taxon>Fungi</taxon>
        <taxon>Dikarya</taxon>
        <taxon>Ascomycota</taxon>
        <taxon>Pezizomycotina</taxon>
        <taxon>Dothideomycetes</taxon>
        <taxon>Dothideomycetidae</taxon>
        <taxon>Dothideales</taxon>
        <taxon>Dothioraceae</taxon>
        <taxon>Neodothiora</taxon>
    </lineage>
</organism>
<protein>
    <recommendedName>
        <fullName evidence="4">Steroid 5-alpha reductase C-terminal domain-containing protein</fullName>
    </recommendedName>
</protein>
<dbReference type="Proteomes" id="UP001562354">
    <property type="component" value="Unassembled WGS sequence"/>
</dbReference>
<dbReference type="Gene3D" id="1.20.120.1630">
    <property type="match status" value="1"/>
</dbReference>
<evidence type="ECO:0008006" key="4">
    <source>
        <dbReference type="Google" id="ProtNLM"/>
    </source>
</evidence>
<dbReference type="PANTHER" id="PTHR32251">
    <property type="entry name" value="3-OXO-5-ALPHA-STEROID 4-DEHYDROGENASE"/>
    <property type="match status" value="1"/>
</dbReference>
<dbReference type="RefSeq" id="XP_069199255.1">
    <property type="nucleotide sequence ID" value="XM_069342750.1"/>
</dbReference>
<dbReference type="PANTHER" id="PTHR32251:SF15">
    <property type="entry name" value="3-OXO-5-ALPHA-STEROID 4-DEHYDROGENASE (DUF1295)"/>
    <property type="match status" value="1"/>
</dbReference>